<dbReference type="Pfam" id="PF14111">
    <property type="entry name" value="DUF4283"/>
    <property type="match status" value="1"/>
</dbReference>
<dbReference type="PANTHER" id="PTHR31286">
    <property type="entry name" value="GLYCINE-RICH CELL WALL STRUCTURAL PROTEIN 1.8-LIKE"/>
    <property type="match status" value="1"/>
</dbReference>
<evidence type="ECO:0000313" key="4">
    <source>
        <dbReference type="Proteomes" id="UP001151760"/>
    </source>
</evidence>
<evidence type="ECO:0000259" key="2">
    <source>
        <dbReference type="Pfam" id="PF14111"/>
    </source>
</evidence>
<dbReference type="InterPro" id="IPR025558">
    <property type="entry name" value="DUF4283"/>
</dbReference>
<feature type="region of interest" description="Disordered" evidence="1">
    <location>
        <begin position="321"/>
        <end position="342"/>
    </location>
</feature>
<dbReference type="EMBL" id="BQNB010016600">
    <property type="protein sequence ID" value="GJT53586.1"/>
    <property type="molecule type" value="Genomic_DNA"/>
</dbReference>
<organism evidence="3 4">
    <name type="scientific">Tanacetum coccineum</name>
    <dbReference type="NCBI Taxonomy" id="301880"/>
    <lineage>
        <taxon>Eukaryota</taxon>
        <taxon>Viridiplantae</taxon>
        <taxon>Streptophyta</taxon>
        <taxon>Embryophyta</taxon>
        <taxon>Tracheophyta</taxon>
        <taxon>Spermatophyta</taxon>
        <taxon>Magnoliopsida</taxon>
        <taxon>eudicotyledons</taxon>
        <taxon>Gunneridae</taxon>
        <taxon>Pentapetalae</taxon>
        <taxon>asterids</taxon>
        <taxon>campanulids</taxon>
        <taxon>Asterales</taxon>
        <taxon>Asteraceae</taxon>
        <taxon>Asteroideae</taxon>
        <taxon>Anthemideae</taxon>
        <taxon>Anthemidinae</taxon>
        <taxon>Tanacetum</taxon>
    </lineage>
</organism>
<dbReference type="Proteomes" id="UP001151760">
    <property type="component" value="Unassembled WGS sequence"/>
</dbReference>
<accession>A0ABQ5ERG4</accession>
<gene>
    <name evidence="3" type="ORF">Tco_0988640</name>
</gene>
<protein>
    <submittedName>
        <fullName evidence="3">Zinc knuckle CX2CX4HX4C containing protein</fullName>
    </submittedName>
</protein>
<dbReference type="PANTHER" id="PTHR31286:SF99">
    <property type="entry name" value="DUF4283 DOMAIN-CONTAINING PROTEIN"/>
    <property type="match status" value="1"/>
</dbReference>
<feature type="domain" description="DUF4283" evidence="2">
    <location>
        <begin position="133"/>
        <end position="213"/>
    </location>
</feature>
<reference evidence="3" key="2">
    <citation type="submission" date="2022-01" db="EMBL/GenBank/DDBJ databases">
        <authorList>
            <person name="Yamashiro T."/>
            <person name="Shiraishi A."/>
            <person name="Satake H."/>
            <person name="Nakayama K."/>
        </authorList>
    </citation>
    <scope>NUCLEOTIDE SEQUENCE</scope>
</reference>
<evidence type="ECO:0000256" key="1">
    <source>
        <dbReference type="SAM" id="MobiDB-lite"/>
    </source>
</evidence>
<proteinExistence type="predicted"/>
<sequence length="432" mass="47574">MKVHNASSNTGNDNVNSIDNIHSEFTSKMETLAGYGTSPKLESAGLGAPVITVPSVVSPCEPIVKTIDTHENSDSIVQSIDINTLSTSYAGAAGANNKDQPKVMSNFHHLVAYPVFNGVDISILRKVVKKVSSRFENTLYGYFIGKRMAFPVVEYYARNNWGKHGLKRIMMNSKGFFFFKFESQAGLEAVLEGGPWLICKAPIILKKWSTDTKLLKEELTRILIWVKLHDVPLQVFKEDADLIEAVTIGIPSLTGEDFTKETIRVEYEWRPPRCDECKIFGHVHDQCPKMVVSPPIVATPNVVNTSTVVTPTVENDGFQAVGKKKKKGKPKTSNSGQFVGPSIHQNFRYEPKASTSAPTKVANVGNVSISSSLLKDKVTFSHQDNITSSNSFSALNVEDEEEEEEVEKIYDETANLFNTKASGRSSFTTAVG</sequence>
<keyword evidence="4" id="KW-1185">Reference proteome</keyword>
<reference evidence="3" key="1">
    <citation type="journal article" date="2022" name="Int. J. Mol. Sci.">
        <title>Draft Genome of Tanacetum Coccineum: Genomic Comparison of Closely Related Tanacetum-Family Plants.</title>
        <authorList>
            <person name="Yamashiro T."/>
            <person name="Shiraishi A."/>
            <person name="Nakayama K."/>
            <person name="Satake H."/>
        </authorList>
    </citation>
    <scope>NUCLEOTIDE SEQUENCE</scope>
</reference>
<comment type="caution">
    <text evidence="3">The sequence shown here is derived from an EMBL/GenBank/DDBJ whole genome shotgun (WGS) entry which is preliminary data.</text>
</comment>
<dbReference type="InterPro" id="IPR040256">
    <property type="entry name" value="At4g02000-like"/>
</dbReference>
<evidence type="ECO:0000313" key="3">
    <source>
        <dbReference type="EMBL" id="GJT53586.1"/>
    </source>
</evidence>
<name>A0ABQ5ERG4_9ASTR</name>